<proteinExistence type="predicted"/>
<dbReference type="RefSeq" id="WP_157731362.1">
    <property type="nucleotide sequence ID" value="NZ_CALTZW010000014.1"/>
</dbReference>
<reference evidence="1 2" key="1">
    <citation type="submission" date="2016-12" db="EMBL/GenBank/DDBJ databases">
        <authorList>
            <person name="Song W.-J."/>
            <person name="Kurnit D.M."/>
        </authorList>
    </citation>
    <scope>NUCLEOTIDE SEQUENCE [LARGE SCALE GENOMIC DNA]</scope>
    <source>
        <strain evidence="1 2">DSM 30827</strain>
    </source>
</reference>
<evidence type="ECO:0000313" key="2">
    <source>
        <dbReference type="Proteomes" id="UP000217209"/>
    </source>
</evidence>
<name>A0A1Q2HZ37_9CORY</name>
<sequence length="45" mass="4762">MENITTALENWKFVSSDAHLAGALLDILKSLAGAAENAHKLLGLL</sequence>
<dbReference type="KEGG" id="cgv:CGLAU_10870"/>
<dbReference type="AlphaFoldDB" id="A0A1Q2HZ37"/>
<evidence type="ECO:0000313" key="1">
    <source>
        <dbReference type="EMBL" id="AQQ16108.1"/>
    </source>
</evidence>
<gene>
    <name evidence="1" type="ORF">CGLAU_10870</name>
</gene>
<protein>
    <submittedName>
        <fullName evidence="1">Uncharacterized protein</fullName>
    </submittedName>
</protein>
<organism evidence="1 2">
    <name type="scientific">Corynebacterium glaucum</name>
    <dbReference type="NCBI Taxonomy" id="187491"/>
    <lineage>
        <taxon>Bacteria</taxon>
        <taxon>Bacillati</taxon>
        <taxon>Actinomycetota</taxon>
        <taxon>Actinomycetes</taxon>
        <taxon>Mycobacteriales</taxon>
        <taxon>Corynebacteriaceae</taxon>
        <taxon>Corynebacterium</taxon>
    </lineage>
</organism>
<keyword evidence="2" id="KW-1185">Reference proteome</keyword>
<dbReference type="Proteomes" id="UP000217209">
    <property type="component" value="Chromosome"/>
</dbReference>
<dbReference type="EMBL" id="CP019688">
    <property type="protein sequence ID" value="AQQ16108.1"/>
    <property type="molecule type" value="Genomic_DNA"/>
</dbReference>
<accession>A0A1Q2HZ37</accession>